<proteinExistence type="predicted"/>
<keyword evidence="2" id="KW-1185">Reference proteome</keyword>
<dbReference type="Proteomes" id="UP000807469">
    <property type="component" value="Unassembled WGS sequence"/>
</dbReference>
<organism evidence="1 2">
    <name type="scientific">Pholiota conissans</name>
    <dbReference type="NCBI Taxonomy" id="109636"/>
    <lineage>
        <taxon>Eukaryota</taxon>
        <taxon>Fungi</taxon>
        <taxon>Dikarya</taxon>
        <taxon>Basidiomycota</taxon>
        <taxon>Agaricomycotina</taxon>
        <taxon>Agaricomycetes</taxon>
        <taxon>Agaricomycetidae</taxon>
        <taxon>Agaricales</taxon>
        <taxon>Agaricineae</taxon>
        <taxon>Strophariaceae</taxon>
        <taxon>Pholiota</taxon>
    </lineage>
</organism>
<protein>
    <submittedName>
        <fullName evidence="1">Uncharacterized protein</fullName>
    </submittedName>
</protein>
<evidence type="ECO:0000313" key="2">
    <source>
        <dbReference type="Proteomes" id="UP000807469"/>
    </source>
</evidence>
<dbReference type="EMBL" id="MU155350">
    <property type="protein sequence ID" value="KAF9475046.1"/>
    <property type="molecule type" value="Genomic_DNA"/>
</dbReference>
<evidence type="ECO:0000313" key="1">
    <source>
        <dbReference type="EMBL" id="KAF9475046.1"/>
    </source>
</evidence>
<dbReference type="OrthoDB" id="3023257at2759"/>
<accession>A0A9P5YTV6</accession>
<name>A0A9P5YTV6_9AGAR</name>
<sequence length="175" mass="19840">MFVPRFQLEWESAIVEYTTYLYKKVAVHGNASASNKAIPRVISKDIPLLGPKFSPPSFLHVLWRDAAPIITPETAYMSPLTVVHPVFYPTEFTECPGCGSKNFRWDGWTSTGARSVHGIRADERAIGFQLRCKDCEETKAPGGHCFATTNTVFWDKWNHWRIPSTLISLPYVSLY</sequence>
<reference evidence="1" key="1">
    <citation type="submission" date="2020-11" db="EMBL/GenBank/DDBJ databases">
        <authorList>
            <consortium name="DOE Joint Genome Institute"/>
            <person name="Ahrendt S."/>
            <person name="Riley R."/>
            <person name="Andreopoulos W."/>
            <person name="Labutti K."/>
            <person name="Pangilinan J."/>
            <person name="Ruiz-Duenas F.J."/>
            <person name="Barrasa J.M."/>
            <person name="Sanchez-Garcia M."/>
            <person name="Camarero S."/>
            <person name="Miyauchi S."/>
            <person name="Serrano A."/>
            <person name="Linde D."/>
            <person name="Babiker R."/>
            <person name="Drula E."/>
            <person name="Ayuso-Fernandez I."/>
            <person name="Pacheco R."/>
            <person name="Padilla G."/>
            <person name="Ferreira P."/>
            <person name="Barriuso J."/>
            <person name="Kellner H."/>
            <person name="Castanera R."/>
            <person name="Alfaro M."/>
            <person name="Ramirez L."/>
            <person name="Pisabarro A.G."/>
            <person name="Kuo A."/>
            <person name="Tritt A."/>
            <person name="Lipzen A."/>
            <person name="He G."/>
            <person name="Yan M."/>
            <person name="Ng V."/>
            <person name="Cullen D."/>
            <person name="Martin F."/>
            <person name="Rosso M.-N."/>
            <person name="Henrissat B."/>
            <person name="Hibbett D."/>
            <person name="Martinez A.T."/>
            <person name="Grigoriev I.V."/>
        </authorList>
    </citation>
    <scope>NUCLEOTIDE SEQUENCE</scope>
    <source>
        <strain evidence="1">CIRM-BRFM 674</strain>
    </source>
</reference>
<comment type="caution">
    <text evidence="1">The sequence shown here is derived from an EMBL/GenBank/DDBJ whole genome shotgun (WGS) entry which is preliminary data.</text>
</comment>
<gene>
    <name evidence="1" type="ORF">BDN70DRAFT_814699</name>
</gene>
<dbReference type="AlphaFoldDB" id="A0A9P5YTV6"/>